<evidence type="ECO:0000256" key="2">
    <source>
        <dbReference type="PROSITE-ProRule" id="PRU00169"/>
    </source>
</evidence>
<dbReference type="SUPFAM" id="SSF52172">
    <property type="entry name" value="CheY-like"/>
    <property type="match status" value="1"/>
</dbReference>
<sequence>MAIFPSRAVLMADGNIRRRHLRRKILSELGCPVIEAGTCREAVQAVRERRPFLLVLGGRFGDGRPEDICRQIRTDAAAPWILYLSERNDGAAVSAADGYLVEPVKQAELISYAKLIHRLGEGAAVGHPLGSEGRYLRELVEALPMAAYATDAEGRLILYNEAAATLWGRRPRPGADHWCGSLALSLPNGTPLPHAHCPMAVALRELRPVRGQRIVIERPDGGRVAVLPYPTPLRDGSGVLVGALNILLEADGDPIAPSARLWATVAEHAADGIVVTDAEGTIVAANPAFLRITDHPETEVLGQNLLRPQAGLGDLAFFKEAWDGLDGGGTWLGEVWTRTGTGLLSPRWLVINAVKDGSGQVLNYIGTLTDMAPVKQSLERLEYLAHHDPLTGLPNRLLFRARLAHALIQAKRLRQQVAVMFVDLDHFKQINDSLGHAVGDGLLQAVAVRLTEQVREQDTVARYGGDEFVVLLEELAKEAGIANVAEKIAKAMAQPFQAEGHSLNVTASIGIGLYPRDGWTVDALLKSADSAMYRAKADGRNTFRYHDGEVSARVFERKMVEGQLRRAIERDELVLYYQPQVDLAGGRVSGLEALVRWQHPEQGLILPERFLPLATEAGLLEILSDWVLRRACVQARAWLDQGLDFGRIAVNVSGAQLQRGTLARAVRSALGHSGLSPKRLALEIPESQIMAQGEPGLAQLAALADLGVELAIDQFGMRHAALPHLMRLPVSKLKLDPIGDPRSDERDAAQARALIALAHSLRLKVAAVGVEQEGQRHFLAEQRCDSAQGFLFARPLPTQAVAGFLAG</sequence>
<dbReference type="CDD" id="cd01949">
    <property type="entry name" value="GGDEF"/>
    <property type="match status" value="1"/>
</dbReference>
<dbReference type="SMART" id="SM00052">
    <property type="entry name" value="EAL"/>
    <property type="match status" value="1"/>
</dbReference>
<dbReference type="InterPro" id="IPR043128">
    <property type="entry name" value="Rev_trsase/Diguanyl_cyclase"/>
</dbReference>
<dbReference type="InterPro" id="IPR000160">
    <property type="entry name" value="GGDEF_dom"/>
</dbReference>
<dbReference type="SUPFAM" id="SSF55785">
    <property type="entry name" value="PYP-like sensor domain (PAS domain)"/>
    <property type="match status" value="2"/>
</dbReference>
<dbReference type="STRING" id="1760988.SAMN02949497_1514"/>
<dbReference type="SMART" id="SM00091">
    <property type="entry name" value="PAS"/>
    <property type="match status" value="2"/>
</dbReference>
<dbReference type="Pfam" id="PF00563">
    <property type="entry name" value="EAL"/>
    <property type="match status" value="1"/>
</dbReference>
<evidence type="ECO:0000256" key="1">
    <source>
        <dbReference type="ARBA" id="ARBA00001946"/>
    </source>
</evidence>
<dbReference type="CDD" id="cd00130">
    <property type="entry name" value="PAS"/>
    <property type="match status" value="1"/>
</dbReference>
<dbReference type="Gene3D" id="3.20.20.450">
    <property type="entry name" value="EAL domain"/>
    <property type="match status" value="1"/>
</dbReference>
<evidence type="ECO:0000259" key="3">
    <source>
        <dbReference type="PROSITE" id="PS50110"/>
    </source>
</evidence>
<dbReference type="InterPro" id="IPR000014">
    <property type="entry name" value="PAS"/>
</dbReference>
<feature type="domain" description="GGDEF" evidence="6">
    <location>
        <begin position="415"/>
        <end position="548"/>
    </location>
</feature>
<gene>
    <name evidence="7" type="ORF">SAMN02949497_1514</name>
</gene>
<dbReference type="AlphaFoldDB" id="A0A1Y6D2J5"/>
<evidence type="ECO:0000313" key="7">
    <source>
        <dbReference type="EMBL" id="SMF94205.1"/>
    </source>
</evidence>
<dbReference type="InterPro" id="IPR001789">
    <property type="entry name" value="Sig_transdc_resp-reg_receiver"/>
</dbReference>
<dbReference type="CDD" id="cd01948">
    <property type="entry name" value="EAL"/>
    <property type="match status" value="1"/>
</dbReference>
<dbReference type="Gene3D" id="3.30.450.20">
    <property type="entry name" value="PAS domain"/>
    <property type="match status" value="2"/>
</dbReference>
<evidence type="ECO:0000313" key="8">
    <source>
        <dbReference type="Proteomes" id="UP000192923"/>
    </source>
</evidence>
<dbReference type="SUPFAM" id="SSF55073">
    <property type="entry name" value="Nucleotide cyclase"/>
    <property type="match status" value="1"/>
</dbReference>
<dbReference type="PANTHER" id="PTHR44757:SF2">
    <property type="entry name" value="BIOFILM ARCHITECTURE MAINTENANCE PROTEIN MBAA"/>
    <property type="match status" value="1"/>
</dbReference>
<dbReference type="InterPro" id="IPR052155">
    <property type="entry name" value="Biofilm_reg_signaling"/>
</dbReference>
<dbReference type="Pfam" id="PF00990">
    <property type="entry name" value="GGDEF"/>
    <property type="match status" value="1"/>
</dbReference>
<dbReference type="Proteomes" id="UP000192923">
    <property type="component" value="Unassembled WGS sequence"/>
</dbReference>
<dbReference type="PANTHER" id="PTHR44757">
    <property type="entry name" value="DIGUANYLATE CYCLASE DGCP"/>
    <property type="match status" value="1"/>
</dbReference>
<dbReference type="PROSITE" id="PS50887">
    <property type="entry name" value="GGDEF"/>
    <property type="match status" value="1"/>
</dbReference>
<dbReference type="InterPro" id="IPR029787">
    <property type="entry name" value="Nucleotide_cyclase"/>
</dbReference>
<feature type="domain" description="Response regulatory" evidence="3">
    <location>
        <begin position="8"/>
        <end position="117"/>
    </location>
</feature>
<protein>
    <submittedName>
        <fullName evidence="7">PAS domain S-box-containing protein/diguanylate cyclase (GGDEF) domain-containing protein</fullName>
    </submittedName>
</protein>
<evidence type="ECO:0000259" key="4">
    <source>
        <dbReference type="PROSITE" id="PS50112"/>
    </source>
</evidence>
<comment type="caution">
    <text evidence="2">Lacks conserved residue(s) required for the propagation of feature annotation.</text>
</comment>
<dbReference type="PROSITE" id="PS50112">
    <property type="entry name" value="PAS"/>
    <property type="match status" value="2"/>
</dbReference>
<feature type="domain" description="PAS" evidence="4">
    <location>
        <begin position="258"/>
        <end position="306"/>
    </location>
</feature>
<keyword evidence="8" id="KW-1185">Reference proteome</keyword>
<dbReference type="FunFam" id="3.30.70.270:FF:000001">
    <property type="entry name" value="Diguanylate cyclase domain protein"/>
    <property type="match status" value="1"/>
</dbReference>
<dbReference type="InterPro" id="IPR001633">
    <property type="entry name" value="EAL_dom"/>
</dbReference>
<dbReference type="NCBIfam" id="TIGR00229">
    <property type="entry name" value="sensory_box"/>
    <property type="match status" value="1"/>
</dbReference>
<dbReference type="EMBL" id="FXAM01000001">
    <property type="protein sequence ID" value="SMF94205.1"/>
    <property type="molecule type" value="Genomic_DNA"/>
</dbReference>
<dbReference type="Pfam" id="PF13426">
    <property type="entry name" value="PAS_9"/>
    <property type="match status" value="1"/>
</dbReference>
<dbReference type="Pfam" id="PF13188">
    <property type="entry name" value="PAS_8"/>
    <property type="match status" value="1"/>
</dbReference>
<dbReference type="SMART" id="SM00267">
    <property type="entry name" value="GGDEF"/>
    <property type="match status" value="1"/>
</dbReference>
<dbReference type="InterPro" id="IPR035965">
    <property type="entry name" value="PAS-like_dom_sf"/>
</dbReference>
<dbReference type="RefSeq" id="WP_176225126.1">
    <property type="nucleotide sequence ID" value="NZ_FXAM01000001.1"/>
</dbReference>
<name>A0A1Y6D2J5_9GAMM</name>
<dbReference type="NCBIfam" id="TIGR00254">
    <property type="entry name" value="GGDEF"/>
    <property type="match status" value="1"/>
</dbReference>
<evidence type="ECO:0000259" key="6">
    <source>
        <dbReference type="PROSITE" id="PS50887"/>
    </source>
</evidence>
<feature type="domain" description="EAL" evidence="5">
    <location>
        <begin position="557"/>
        <end position="807"/>
    </location>
</feature>
<organism evidence="7 8">
    <name type="scientific">Methylomagnum ishizawai</name>
    <dbReference type="NCBI Taxonomy" id="1760988"/>
    <lineage>
        <taxon>Bacteria</taxon>
        <taxon>Pseudomonadati</taxon>
        <taxon>Pseudomonadota</taxon>
        <taxon>Gammaproteobacteria</taxon>
        <taxon>Methylococcales</taxon>
        <taxon>Methylococcaceae</taxon>
        <taxon>Methylomagnum</taxon>
    </lineage>
</organism>
<dbReference type="Gene3D" id="3.30.70.270">
    <property type="match status" value="1"/>
</dbReference>
<reference evidence="7 8" key="1">
    <citation type="submission" date="2016-12" db="EMBL/GenBank/DDBJ databases">
        <authorList>
            <person name="Song W.-J."/>
            <person name="Kurnit D.M."/>
        </authorList>
    </citation>
    <scope>NUCLEOTIDE SEQUENCE [LARGE SCALE GENOMIC DNA]</scope>
    <source>
        <strain evidence="7 8">175</strain>
    </source>
</reference>
<dbReference type="GO" id="GO:0000160">
    <property type="term" value="P:phosphorelay signal transduction system"/>
    <property type="evidence" value="ECO:0007669"/>
    <property type="project" value="InterPro"/>
</dbReference>
<dbReference type="GO" id="GO:0003824">
    <property type="term" value="F:catalytic activity"/>
    <property type="evidence" value="ECO:0007669"/>
    <property type="project" value="UniProtKB-ARBA"/>
</dbReference>
<dbReference type="PROSITE" id="PS50883">
    <property type="entry name" value="EAL"/>
    <property type="match status" value="1"/>
</dbReference>
<accession>A0A1Y6D2J5</accession>
<proteinExistence type="predicted"/>
<evidence type="ECO:0000259" key="5">
    <source>
        <dbReference type="PROSITE" id="PS50883"/>
    </source>
</evidence>
<dbReference type="InterPro" id="IPR011006">
    <property type="entry name" value="CheY-like_superfamily"/>
</dbReference>
<comment type="cofactor">
    <cofactor evidence="1">
        <name>Mg(2+)</name>
        <dbReference type="ChEBI" id="CHEBI:18420"/>
    </cofactor>
</comment>
<dbReference type="SUPFAM" id="SSF141868">
    <property type="entry name" value="EAL domain-like"/>
    <property type="match status" value="1"/>
</dbReference>
<dbReference type="Gene3D" id="3.40.50.2300">
    <property type="match status" value="1"/>
</dbReference>
<feature type="domain" description="PAS" evidence="4">
    <location>
        <begin position="132"/>
        <end position="168"/>
    </location>
</feature>
<dbReference type="PROSITE" id="PS50110">
    <property type="entry name" value="RESPONSE_REGULATORY"/>
    <property type="match status" value="1"/>
</dbReference>
<dbReference type="InterPro" id="IPR035919">
    <property type="entry name" value="EAL_sf"/>
</dbReference>